<evidence type="ECO:0000256" key="3">
    <source>
        <dbReference type="ARBA" id="ARBA00022695"/>
    </source>
</evidence>
<dbReference type="InterPro" id="IPR002618">
    <property type="entry name" value="UDPGP_fam"/>
</dbReference>
<dbReference type="CDD" id="cd04193">
    <property type="entry name" value="UDPGlcNAc_PPase"/>
    <property type="match status" value="1"/>
</dbReference>
<protein>
    <submittedName>
        <fullName evidence="4">UDPGP type 1 family protein</fullName>
    </submittedName>
</protein>
<dbReference type="Gene3D" id="3.90.550.10">
    <property type="entry name" value="Spore Coat Polysaccharide Biosynthesis Protein SpsA, Chain A"/>
    <property type="match status" value="1"/>
</dbReference>
<keyword evidence="3" id="KW-0548">Nucleotidyltransferase</keyword>
<dbReference type="InterPro" id="IPR039741">
    <property type="entry name" value="UDP-sugar_pyrophosphorylase"/>
</dbReference>
<dbReference type="PANTHER" id="PTHR11952">
    <property type="entry name" value="UDP- GLUCOSE PYROPHOSPHORYLASE"/>
    <property type="match status" value="1"/>
</dbReference>
<dbReference type="RefSeq" id="WP_262689046.1">
    <property type="nucleotide sequence ID" value="NZ_JAOQIO010000125.1"/>
</dbReference>
<dbReference type="SUPFAM" id="SSF53448">
    <property type="entry name" value="Nucleotide-diphospho-sugar transferases"/>
    <property type="match status" value="1"/>
</dbReference>
<accession>A0ABT2UUH1</accession>
<dbReference type="EMBL" id="JAOQIO010000125">
    <property type="protein sequence ID" value="MCU6798305.1"/>
    <property type="molecule type" value="Genomic_DNA"/>
</dbReference>
<sequence length="446" mass="50309">MEELYNGVLELLIRHNQAHLLQFYDELSEASQLKLLNQILSINWDQWAALEEVRAAQTPAIYEDLSPIGALDWELFSEEKQQYFTDKGWELLRQGKVGAIVVAGGQGSRLGHEGPKGTYDIGLPSHKSLFQLQAERLLNLSQRAGSRIPWYIMTSPDNHQQTVDYMIAADYFGYCAEDCIMFEQGVMPAVDEDGSIFLSEKDEISLAPSGNGECFAALNKSGAIADMKRRGVDWLFYYNVDNALIKVADPVFVGVAAHYNNPIATKVIDKAHPEEKVGIICMKNNRPMVVEYSDLPQHLMFEHNSEGKLTYGLGNISIHLFRRDWIEQQVNSSIPYHIAHKKIRHVDVNGHIIEASKPNGYKFERFIFDFFPWAAGITVLKGKREHDFAPVKNKEGEDSPQTARELIYELHRSWLLKAGASLDEVQGPVEISPLLSYAGEGLARET</sequence>
<dbReference type="PANTHER" id="PTHR11952:SF2">
    <property type="entry name" value="LD24639P"/>
    <property type="match status" value="1"/>
</dbReference>
<organism evidence="4 5">
    <name type="scientific">Paenibacillus baimaensis</name>
    <dbReference type="NCBI Taxonomy" id="2982185"/>
    <lineage>
        <taxon>Bacteria</taxon>
        <taxon>Bacillati</taxon>
        <taxon>Bacillota</taxon>
        <taxon>Bacilli</taxon>
        <taxon>Bacillales</taxon>
        <taxon>Paenibacillaceae</taxon>
        <taxon>Paenibacillus</taxon>
    </lineage>
</organism>
<gene>
    <name evidence="4" type="ORF">OB236_39870</name>
</gene>
<evidence type="ECO:0000256" key="1">
    <source>
        <dbReference type="ARBA" id="ARBA00010401"/>
    </source>
</evidence>
<evidence type="ECO:0000313" key="5">
    <source>
        <dbReference type="Proteomes" id="UP001652445"/>
    </source>
</evidence>
<reference evidence="4 5" key="1">
    <citation type="submission" date="2022-09" db="EMBL/GenBank/DDBJ databases">
        <authorList>
            <person name="Han X.L."/>
            <person name="Wang Q."/>
            <person name="Lu T."/>
        </authorList>
    </citation>
    <scope>NUCLEOTIDE SEQUENCE [LARGE SCALE GENOMIC DNA]</scope>
    <source>
        <strain evidence="4 5">WQ 127069</strain>
    </source>
</reference>
<dbReference type="Proteomes" id="UP001652445">
    <property type="component" value="Unassembled WGS sequence"/>
</dbReference>
<evidence type="ECO:0000256" key="2">
    <source>
        <dbReference type="ARBA" id="ARBA00022679"/>
    </source>
</evidence>
<evidence type="ECO:0000313" key="4">
    <source>
        <dbReference type="EMBL" id="MCU6798305.1"/>
    </source>
</evidence>
<dbReference type="Pfam" id="PF01704">
    <property type="entry name" value="UDPGP"/>
    <property type="match status" value="1"/>
</dbReference>
<comment type="caution">
    <text evidence="4">The sequence shown here is derived from an EMBL/GenBank/DDBJ whole genome shotgun (WGS) entry which is preliminary data.</text>
</comment>
<name>A0ABT2UUH1_9BACL</name>
<proteinExistence type="inferred from homology"/>
<keyword evidence="5" id="KW-1185">Reference proteome</keyword>
<keyword evidence="2" id="KW-0808">Transferase</keyword>
<dbReference type="InterPro" id="IPR029044">
    <property type="entry name" value="Nucleotide-diphossugar_trans"/>
</dbReference>
<comment type="similarity">
    <text evidence="1">Belongs to the UDPGP type 1 family.</text>
</comment>